<accession>A0ABW7N4N6</accession>
<comment type="caution">
    <text evidence="1">The sequence shown here is derived from an EMBL/GenBank/DDBJ whole genome shotgun (WGS) entry which is preliminary data.</text>
</comment>
<gene>
    <name evidence="1" type="ORF">ACHKAR_02820</name>
</gene>
<protein>
    <submittedName>
        <fullName evidence="1">Uncharacterized protein</fullName>
    </submittedName>
</protein>
<organism evidence="1 2">
    <name type="scientific">Marinoscillum luteum</name>
    <dbReference type="NCBI Taxonomy" id="861051"/>
    <lineage>
        <taxon>Bacteria</taxon>
        <taxon>Pseudomonadati</taxon>
        <taxon>Bacteroidota</taxon>
        <taxon>Cytophagia</taxon>
        <taxon>Cytophagales</taxon>
        <taxon>Reichenbachiellaceae</taxon>
        <taxon>Marinoscillum</taxon>
    </lineage>
</organism>
<proteinExistence type="predicted"/>
<dbReference type="Proteomes" id="UP001610063">
    <property type="component" value="Unassembled WGS sequence"/>
</dbReference>
<evidence type="ECO:0000313" key="2">
    <source>
        <dbReference type="Proteomes" id="UP001610063"/>
    </source>
</evidence>
<dbReference type="RefSeq" id="WP_395416085.1">
    <property type="nucleotide sequence ID" value="NZ_JBIPKE010000011.1"/>
</dbReference>
<dbReference type="EMBL" id="JBIPKE010000011">
    <property type="protein sequence ID" value="MFH6982350.1"/>
    <property type="molecule type" value="Genomic_DNA"/>
</dbReference>
<reference evidence="1 2" key="1">
    <citation type="journal article" date="2013" name="Int. J. Syst. Evol. Microbiol.">
        <title>Marinoscillum luteum sp. nov., isolated from marine sediment.</title>
        <authorList>
            <person name="Cha I.T."/>
            <person name="Park S.J."/>
            <person name="Kim S.J."/>
            <person name="Kim J.G."/>
            <person name="Jung M.Y."/>
            <person name="Shin K.S."/>
            <person name="Kwon K.K."/>
            <person name="Yang S.H."/>
            <person name="Seo Y.S."/>
            <person name="Rhee S.K."/>
        </authorList>
    </citation>
    <scope>NUCLEOTIDE SEQUENCE [LARGE SCALE GENOMIC DNA]</scope>
    <source>
        <strain evidence="1 2">KCTC 23939</strain>
    </source>
</reference>
<keyword evidence="2" id="KW-1185">Reference proteome</keyword>
<sequence length="282" mass="31956">MKAPCLTIFILLTCFWQLEAQQQDSIPFGKVKMQTGTYELGRQGISEIQLKSGSPSQFLSTQPQGKENFSESVWTLLTGLSTSTLIESAWIYPNEIHLGERSRLALPLIVNGSYEKTRERVKTADGSTLEHTEQFTLLLDEGALGWIIDQRDTLGSYRVIKRSEDSLASLWSSCFNDDLKWLRVRLRKYGAIETPTDFLIEAKINDRQFLVVYSGQYFRAVVLSDGRAVATWQDTPYAIMLSKKYRINPYLLIPSGSSDQDFMEFMALLGLAHSISRNLMGI</sequence>
<name>A0ABW7N4N6_9BACT</name>
<evidence type="ECO:0000313" key="1">
    <source>
        <dbReference type="EMBL" id="MFH6982350.1"/>
    </source>
</evidence>